<evidence type="ECO:0000256" key="1">
    <source>
        <dbReference type="SAM" id="SignalP"/>
    </source>
</evidence>
<protein>
    <submittedName>
        <fullName evidence="2">Uncharacterized protein</fullName>
    </submittedName>
</protein>
<dbReference type="AlphaFoldDB" id="A0A345YCQ7"/>
<feature type="chain" id="PRO_5016872371" evidence="1">
    <location>
        <begin position="22"/>
        <end position="103"/>
    </location>
</feature>
<dbReference type="OrthoDB" id="7410577at2"/>
<keyword evidence="1" id="KW-0732">Signal</keyword>
<dbReference type="RefSeq" id="WP_115415896.1">
    <property type="nucleotide sequence ID" value="NZ_CP031357.1"/>
</dbReference>
<dbReference type="EMBL" id="CP031357">
    <property type="protein sequence ID" value="AXK41709.1"/>
    <property type="molecule type" value="Genomic_DNA"/>
</dbReference>
<reference evidence="3" key="1">
    <citation type="submission" date="2018-07" db="EMBL/GenBank/DDBJ databases">
        <title>Genome sequence of Erythrobacter strain YH-07, an antagonistic bacterium isolated from Yellow Sea.</title>
        <authorList>
            <person name="Tang T."/>
            <person name="Liu Q."/>
            <person name="Sun X."/>
        </authorList>
    </citation>
    <scope>NUCLEOTIDE SEQUENCE [LARGE SCALE GENOMIC DNA]</scope>
    <source>
        <strain evidence="3">YH-07</strain>
    </source>
</reference>
<name>A0A345YCQ7_9SPHN</name>
<dbReference type="Proteomes" id="UP000254508">
    <property type="component" value="Chromosome"/>
</dbReference>
<sequence length="103" mass="10498">MRIPVIALSITLAIGTMPAFLAPLSAQQSSVEVVKDGSCPTGFKASGSSCKSSGKVAIVRLGSCPTGFKSSGNYCVGDKGDYAEVRDGSCPSGLKSSGRYCIK</sequence>
<evidence type="ECO:0000313" key="3">
    <source>
        <dbReference type="Proteomes" id="UP000254508"/>
    </source>
</evidence>
<evidence type="ECO:0000313" key="2">
    <source>
        <dbReference type="EMBL" id="AXK41709.1"/>
    </source>
</evidence>
<accession>A0A345YCQ7</accession>
<proteinExistence type="predicted"/>
<gene>
    <name evidence="2" type="ORF">DVR09_04590</name>
</gene>
<dbReference type="KEGG" id="err:DVR09_04590"/>
<feature type="signal peptide" evidence="1">
    <location>
        <begin position="1"/>
        <end position="21"/>
    </location>
</feature>
<keyword evidence="3" id="KW-1185">Reference proteome</keyword>
<organism evidence="2 3">
    <name type="scientific">Erythrobacter aureus</name>
    <dbReference type="NCBI Taxonomy" id="2182384"/>
    <lineage>
        <taxon>Bacteria</taxon>
        <taxon>Pseudomonadati</taxon>
        <taxon>Pseudomonadota</taxon>
        <taxon>Alphaproteobacteria</taxon>
        <taxon>Sphingomonadales</taxon>
        <taxon>Erythrobacteraceae</taxon>
        <taxon>Erythrobacter/Porphyrobacter group</taxon>
        <taxon>Erythrobacter</taxon>
    </lineage>
</organism>